<name>A0ACB8VIR2_9TELE</name>
<evidence type="ECO:0000313" key="1">
    <source>
        <dbReference type="EMBL" id="KAI3355550.1"/>
    </source>
</evidence>
<proteinExistence type="predicted"/>
<keyword evidence="2" id="KW-1185">Reference proteome</keyword>
<comment type="caution">
    <text evidence="1">The sequence shown here is derived from an EMBL/GenBank/DDBJ whole genome shotgun (WGS) entry which is preliminary data.</text>
</comment>
<reference evidence="1" key="1">
    <citation type="submission" date="2022-04" db="EMBL/GenBank/DDBJ databases">
        <title>Jade perch genome.</title>
        <authorList>
            <person name="Chao B."/>
        </authorList>
    </citation>
    <scope>NUCLEOTIDE SEQUENCE</scope>
    <source>
        <strain evidence="1">CB-2022</strain>
    </source>
</reference>
<dbReference type="Proteomes" id="UP000831701">
    <property type="component" value="Chromosome 21"/>
</dbReference>
<evidence type="ECO:0000313" key="2">
    <source>
        <dbReference type="Proteomes" id="UP000831701"/>
    </source>
</evidence>
<gene>
    <name evidence="1" type="ORF">L3Q82_018377</name>
</gene>
<sequence length="943" mass="103062">MSGAVQQSLFFLGLPDLKKLCCVDLTLQEDEEPRNKQIKTCRELVLLYSDILASPALDSFTEITVVMAIPFFQKGFLQMFAQRRSLQLGSPRCVFPGILQCCLSYSLITRLAPGWNKAGLYLVTGKDFLTQRERLNAVSMELSTTEGRLSISIEASSVRLPPATLQDFDLSPFVLRRFCSDPDSVLDPSSTGGAIWCHILPSMKKGQIITISRQLPREGPFKTYRDLQTHWNHLYGYRLPDLAEEEVVYCSVYFRPVGDRLFTYPLSCIRLQPVQRCPWVDLQGALGSFLSDIRARLQTVCGFPACLSSKPCYRTVDLNTAATVQVMSGEQVNLTSFSSIRPVLTQLPPPPPPRPVKPSCRPASSLASSSSSLLAPKLVPVFKNKCPSHFVNVALLCVHKQKEQLSGGGEEKRRVTLPAFRKKTLSSSSLSSSSVSSLSSITTLPPPVVPRFRPHSGAAPQPAGRPKVRHLPSLSPKSKPGFIPAAKLEIRFKSRSDPKTNTKKAKPERQTISSCEEQAEATKPPEPTSSDSSNKETSSSSRGVVFESKPKKSRVRDVDVEQMARSNQARLRAVHKPIMNRRTSRTVTSPGLALQGPHPGARPGVGASRHERLVAGVFAHRTRPGSAQLEMAAWARLPVGSPPAGRYRLEIVGLASTCIAWALEPSSLRGAGPSTTLELPRVRMVAASWCGLAYSSPAQPPCVGVHSGEREVASPAAFGLGMRRRKLDRPGRPKAYCEGLLGTRLAEPSVREVFNSHLRKSFSQIPREAGDIESEWTMFSASIVDAAMVRSCGRLRSLVPVVAATPNPVVDTGSTGRPSKPQPGTVLEAKTRVWEEFGEAMERGLSVGLEENSGKLANRPAPQKGEAVLCQHCLQCRWGAVDLDWGHCRTVEERYFEDLLNPTDLPSNEEAEAGVSEVDSSITQAEVTEVVRKLLRWQGAGGG</sequence>
<dbReference type="EMBL" id="CM041551">
    <property type="protein sequence ID" value="KAI3355550.1"/>
    <property type="molecule type" value="Genomic_DNA"/>
</dbReference>
<protein>
    <submittedName>
        <fullName evidence="1">Uncharacterized protein</fullName>
    </submittedName>
</protein>
<accession>A0ACB8VIR2</accession>
<organism evidence="1 2">
    <name type="scientific">Scortum barcoo</name>
    <name type="common">barcoo grunter</name>
    <dbReference type="NCBI Taxonomy" id="214431"/>
    <lineage>
        <taxon>Eukaryota</taxon>
        <taxon>Metazoa</taxon>
        <taxon>Chordata</taxon>
        <taxon>Craniata</taxon>
        <taxon>Vertebrata</taxon>
        <taxon>Euteleostomi</taxon>
        <taxon>Actinopterygii</taxon>
        <taxon>Neopterygii</taxon>
        <taxon>Teleostei</taxon>
        <taxon>Neoteleostei</taxon>
        <taxon>Acanthomorphata</taxon>
        <taxon>Eupercaria</taxon>
        <taxon>Centrarchiformes</taxon>
        <taxon>Terapontoidei</taxon>
        <taxon>Terapontidae</taxon>
        <taxon>Scortum</taxon>
    </lineage>
</organism>